<comment type="similarity">
    <text evidence="2">Belongs to the GerABKC lipoprotein family.</text>
</comment>
<sequence length="373" mass="42502">MKKILLCFLILTTVLFSGCFNYRDIDKVLFVTAVIVDIDGNGDPILYIEAFKPSRGGQGSSGKGERVLFEGTGKTIFEIVRDINLSSSYKLNYTQNRGIIFTEKAAEKGLENFIDFFDRDQELVIRADIAIFKGDPKSLLNSKLKEQEYIGLFIHDLIYNISASSRGVVLRLNDFLNKMYTRNNIAVITTIAIKKDQPEDKIEVSDAAILRDCKLVDMLDRRQGEGYNFLMDNIKGGTLEVTNPDAPNKFITLEILNSKTITKINYDGKTVHLKKIINTRTSIGEAQDKLIFSKDKLNKISNNAEKNISRECTRIYEEYKKKNLDILNIEEEFSRKYPKKKIDNVLLNSQLELEVHVEVEGSADKMDFRYGGK</sequence>
<dbReference type="Proteomes" id="UP001281656">
    <property type="component" value="Unassembled WGS sequence"/>
</dbReference>
<reference evidence="10 11" key="1">
    <citation type="submission" date="2023-04" db="EMBL/GenBank/DDBJ databases">
        <title>Clostridium tannerae sp. nov., isolated from the fecal material of an alpaca.</title>
        <authorList>
            <person name="Miller S."/>
            <person name="Hendry M."/>
            <person name="King J."/>
            <person name="Sankaranarayanan K."/>
            <person name="Lawson P.A."/>
        </authorList>
    </citation>
    <scope>NUCLEOTIDE SEQUENCE [LARGE SCALE GENOMIC DNA]</scope>
    <source>
        <strain evidence="10 11">A1-XYC3</strain>
    </source>
</reference>
<evidence type="ECO:0000256" key="7">
    <source>
        <dbReference type="ARBA" id="ARBA00023288"/>
    </source>
</evidence>
<evidence type="ECO:0000259" key="8">
    <source>
        <dbReference type="Pfam" id="PF05504"/>
    </source>
</evidence>
<keyword evidence="3" id="KW-0309">Germination</keyword>
<evidence type="ECO:0000256" key="5">
    <source>
        <dbReference type="ARBA" id="ARBA00023136"/>
    </source>
</evidence>
<dbReference type="PANTHER" id="PTHR35789:SF1">
    <property type="entry name" value="SPORE GERMINATION PROTEIN B3"/>
    <property type="match status" value="1"/>
</dbReference>
<dbReference type="PROSITE" id="PS51257">
    <property type="entry name" value="PROKAR_LIPOPROTEIN"/>
    <property type="match status" value="1"/>
</dbReference>
<dbReference type="InterPro" id="IPR008844">
    <property type="entry name" value="Spore_GerAC-like"/>
</dbReference>
<dbReference type="Pfam" id="PF25198">
    <property type="entry name" value="Spore_GerAC_N"/>
    <property type="match status" value="1"/>
</dbReference>
<dbReference type="InterPro" id="IPR038501">
    <property type="entry name" value="Spore_GerAC_C_sf"/>
</dbReference>
<comment type="subcellular location">
    <subcellularLocation>
        <location evidence="1">Membrane</location>
        <topology evidence="1">Lipid-anchor</topology>
    </subcellularLocation>
</comment>
<comment type="caution">
    <text evidence="10">The sequence shown here is derived from an EMBL/GenBank/DDBJ whole genome shotgun (WGS) entry which is preliminary data.</text>
</comment>
<evidence type="ECO:0000313" key="10">
    <source>
        <dbReference type="EMBL" id="MDW8802034.1"/>
    </source>
</evidence>
<protein>
    <submittedName>
        <fullName evidence="10">Ger(X)C family spore germination protein</fullName>
    </submittedName>
</protein>
<evidence type="ECO:0000256" key="2">
    <source>
        <dbReference type="ARBA" id="ARBA00007886"/>
    </source>
</evidence>
<evidence type="ECO:0000256" key="1">
    <source>
        <dbReference type="ARBA" id="ARBA00004635"/>
    </source>
</evidence>
<keyword evidence="7" id="KW-0449">Lipoprotein</keyword>
<keyword evidence="4" id="KW-0732">Signal</keyword>
<evidence type="ECO:0000256" key="3">
    <source>
        <dbReference type="ARBA" id="ARBA00022544"/>
    </source>
</evidence>
<dbReference type="Gene3D" id="3.30.300.210">
    <property type="entry name" value="Nutrient germinant receptor protein C, domain 3"/>
    <property type="match status" value="1"/>
</dbReference>
<keyword evidence="6" id="KW-0564">Palmitate</keyword>
<keyword evidence="11" id="KW-1185">Reference proteome</keyword>
<accession>A0ABU4JVT6</accession>
<dbReference type="RefSeq" id="WP_318798395.1">
    <property type="nucleotide sequence ID" value="NZ_JARUJP010000015.1"/>
</dbReference>
<evidence type="ECO:0000259" key="9">
    <source>
        <dbReference type="Pfam" id="PF25198"/>
    </source>
</evidence>
<dbReference type="EMBL" id="JARUJP010000015">
    <property type="protein sequence ID" value="MDW8802034.1"/>
    <property type="molecule type" value="Genomic_DNA"/>
</dbReference>
<name>A0ABU4JVT6_9CLOT</name>
<feature type="domain" description="Spore germination protein N-terminal" evidence="9">
    <location>
        <begin position="21"/>
        <end position="191"/>
    </location>
</feature>
<feature type="domain" description="Spore germination GerAC-like C-terminal" evidence="8">
    <location>
        <begin position="206"/>
        <end position="359"/>
    </location>
</feature>
<dbReference type="PANTHER" id="PTHR35789">
    <property type="entry name" value="SPORE GERMINATION PROTEIN B3"/>
    <property type="match status" value="1"/>
</dbReference>
<dbReference type="InterPro" id="IPR046953">
    <property type="entry name" value="Spore_GerAC-like_C"/>
</dbReference>
<keyword evidence="5" id="KW-0472">Membrane</keyword>
<dbReference type="InterPro" id="IPR057336">
    <property type="entry name" value="GerAC_N"/>
</dbReference>
<evidence type="ECO:0000256" key="4">
    <source>
        <dbReference type="ARBA" id="ARBA00022729"/>
    </source>
</evidence>
<gene>
    <name evidence="10" type="ORF">P8V03_12825</name>
</gene>
<dbReference type="NCBIfam" id="TIGR02887">
    <property type="entry name" value="spore_ger_x_C"/>
    <property type="match status" value="1"/>
</dbReference>
<dbReference type="Pfam" id="PF05504">
    <property type="entry name" value="Spore_GerAC"/>
    <property type="match status" value="1"/>
</dbReference>
<evidence type="ECO:0000256" key="6">
    <source>
        <dbReference type="ARBA" id="ARBA00023139"/>
    </source>
</evidence>
<proteinExistence type="inferred from homology"/>
<organism evidence="10 11">
    <name type="scientific">Clostridium tanneri</name>
    <dbReference type="NCBI Taxonomy" id="3037988"/>
    <lineage>
        <taxon>Bacteria</taxon>
        <taxon>Bacillati</taxon>
        <taxon>Bacillota</taxon>
        <taxon>Clostridia</taxon>
        <taxon>Eubacteriales</taxon>
        <taxon>Clostridiaceae</taxon>
        <taxon>Clostridium</taxon>
    </lineage>
</organism>
<evidence type="ECO:0000313" key="11">
    <source>
        <dbReference type="Proteomes" id="UP001281656"/>
    </source>
</evidence>